<feature type="domain" description="CHAT" evidence="4">
    <location>
        <begin position="1123"/>
        <end position="1377"/>
    </location>
</feature>
<protein>
    <submittedName>
        <fullName evidence="5">CHAT domain-containing protein</fullName>
    </submittedName>
</protein>
<evidence type="ECO:0000256" key="3">
    <source>
        <dbReference type="SAM" id="MobiDB-lite"/>
    </source>
</evidence>
<feature type="compositionally biased region" description="Polar residues" evidence="3">
    <location>
        <begin position="963"/>
        <end position="994"/>
    </location>
</feature>
<dbReference type="Pfam" id="PF12770">
    <property type="entry name" value="CHAT"/>
    <property type="match status" value="1"/>
</dbReference>
<name>A0A9P5PI24_9AGAR</name>
<dbReference type="PANTHER" id="PTHR12558">
    <property type="entry name" value="CELL DIVISION CYCLE 16,23,27"/>
    <property type="match status" value="1"/>
</dbReference>
<comment type="caution">
    <text evidence="5">The sequence shown here is derived from an EMBL/GenBank/DDBJ whole genome shotgun (WGS) entry which is preliminary data.</text>
</comment>
<gene>
    <name evidence="5" type="ORF">BDP27DRAFT_1451184</name>
</gene>
<dbReference type="Proteomes" id="UP000772434">
    <property type="component" value="Unassembled WGS sequence"/>
</dbReference>
<evidence type="ECO:0000313" key="5">
    <source>
        <dbReference type="EMBL" id="KAF9063607.1"/>
    </source>
</evidence>
<keyword evidence="6" id="KW-1185">Reference proteome</keyword>
<keyword evidence="1" id="KW-0802">TPR repeat</keyword>
<dbReference type="SUPFAM" id="SSF48452">
    <property type="entry name" value="TPR-like"/>
    <property type="match status" value="1"/>
</dbReference>
<dbReference type="PANTHER" id="PTHR12558:SF13">
    <property type="entry name" value="CELL DIVISION CYCLE PROTEIN 27 HOMOLOG"/>
    <property type="match status" value="1"/>
</dbReference>
<dbReference type="SUPFAM" id="SSF81901">
    <property type="entry name" value="HCP-like"/>
    <property type="match status" value="1"/>
</dbReference>
<dbReference type="InterPro" id="IPR024983">
    <property type="entry name" value="CHAT_dom"/>
</dbReference>
<evidence type="ECO:0000259" key="4">
    <source>
        <dbReference type="Pfam" id="PF12770"/>
    </source>
</evidence>
<evidence type="ECO:0000313" key="6">
    <source>
        <dbReference type="Proteomes" id="UP000772434"/>
    </source>
</evidence>
<organism evidence="5 6">
    <name type="scientific">Rhodocollybia butyracea</name>
    <dbReference type="NCBI Taxonomy" id="206335"/>
    <lineage>
        <taxon>Eukaryota</taxon>
        <taxon>Fungi</taxon>
        <taxon>Dikarya</taxon>
        <taxon>Basidiomycota</taxon>
        <taxon>Agaricomycotina</taxon>
        <taxon>Agaricomycetes</taxon>
        <taxon>Agaricomycetidae</taxon>
        <taxon>Agaricales</taxon>
        <taxon>Marasmiineae</taxon>
        <taxon>Omphalotaceae</taxon>
        <taxon>Rhodocollybia</taxon>
    </lineage>
</organism>
<evidence type="ECO:0000256" key="2">
    <source>
        <dbReference type="ARBA" id="ARBA00038210"/>
    </source>
</evidence>
<dbReference type="EMBL" id="JADNRY010000142">
    <property type="protein sequence ID" value="KAF9063607.1"/>
    <property type="molecule type" value="Genomic_DNA"/>
</dbReference>
<dbReference type="GO" id="GO:0005680">
    <property type="term" value="C:anaphase-promoting complex"/>
    <property type="evidence" value="ECO:0007669"/>
    <property type="project" value="UniProtKB-ARBA"/>
</dbReference>
<dbReference type="InterPro" id="IPR011990">
    <property type="entry name" value="TPR-like_helical_dom_sf"/>
</dbReference>
<reference evidence="5" key="1">
    <citation type="submission" date="2020-11" db="EMBL/GenBank/DDBJ databases">
        <authorList>
            <consortium name="DOE Joint Genome Institute"/>
            <person name="Ahrendt S."/>
            <person name="Riley R."/>
            <person name="Andreopoulos W."/>
            <person name="Labutti K."/>
            <person name="Pangilinan J."/>
            <person name="Ruiz-Duenas F.J."/>
            <person name="Barrasa J.M."/>
            <person name="Sanchez-Garcia M."/>
            <person name="Camarero S."/>
            <person name="Miyauchi S."/>
            <person name="Serrano A."/>
            <person name="Linde D."/>
            <person name="Babiker R."/>
            <person name="Drula E."/>
            <person name="Ayuso-Fernandez I."/>
            <person name="Pacheco R."/>
            <person name="Padilla G."/>
            <person name="Ferreira P."/>
            <person name="Barriuso J."/>
            <person name="Kellner H."/>
            <person name="Castanera R."/>
            <person name="Alfaro M."/>
            <person name="Ramirez L."/>
            <person name="Pisabarro A.G."/>
            <person name="Kuo A."/>
            <person name="Tritt A."/>
            <person name="Lipzen A."/>
            <person name="He G."/>
            <person name="Yan M."/>
            <person name="Ng V."/>
            <person name="Cullen D."/>
            <person name="Martin F."/>
            <person name="Rosso M.-N."/>
            <person name="Henrissat B."/>
            <person name="Hibbett D."/>
            <person name="Martinez A.T."/>
            <person name="Grigoriev I.V."/>
        </authorList>
    </citation>
    <scope>NUCLEOTIDE SEQUENCE</scope>
    <source>
        <strain evidence="5">AH 40177</strain>
    </source>
</reference>
<comment type="similarity">
    <text evidence="2">Belongs to the APC3/CDC27 family.</text>
</comment>
<evidence type="ECO:0000256" key="1">
    <source>
        <dbReference type="ARBA" id="ARBA00022803"/>
    </source>
</evidence>
<accession>A0A9P5PI24</accession>
<sequence length="1434" mass="159105">MSSEIENQGVVSVTTRDVVESVEQGPWAEEDPLTEEIYTVSFLEGENPAGWFMSQAQQLKLQGMLWLRPKGDPERSHLLSKLSKLHFTRAGLGPPPIADLEAAIAYEREALALRPPSHPHRHISLGNLAMSLSFRFNVSGDMDNLEEAIKYARETVALRPKTNPCLHIAHSNLAFSLHHQFHQTRNVKDLNDCLENEHAALLLRPRGHAYREISLDNLSRFLYTRFLESGHMEDLNEGIELQRESLDLFPSGHPNRSVALNSLSVSLGTRFHNLNHEADIKEAMEHAKAAMAIHPFGHPEYGAAVGNLTKIMSTRFEVFGQVEDLQEAIKLGRITLNLCPPGHPDHSLALEDLSHSLQLNFLSQGNTDDLQEAIQYQQNALDVLPLGHPERHTAHAHLSQLLLSRFSHLSDINDLYAAIDHGYATLSSCPSDHPSYPSALGNLASLLHARAFEGGRKKEERKNLSHGLVPELNAESRDYSGTMDDLKKAIEYGQASLVLHPAGHPMRPASLELLTELYISRFYQLGDINDLHEAVKHGQATLDLHPPDSPSRIATVGVLASSLASRFVQLGHVEDLEDALEHARAALTQLSDGVPGHDSALESVAGLLQARFDEFGRIDDLNEAIKLEHAVLDLHPVGHHRRETTLGSYAFSLSSRFTLLGDLEDLDQAIKYQRESLTLRPTGHPNRALSLSNLATALGMRFDKVHETKDLDEAIEFERGALSLRPPGHPHRHYYSLNSLAKLLHKRFENGGKRADLEEALRYCMEAYTTAKQNMDPLLPKISITLADLHKANGNLDFAFTRLNEASETSTSSLLNRFEAAIAWVKLGRGVDHLSTSVAYDKALLLVQRSLFLRATVEMQHSLLSRDDVKFLASEATSWALRKGNLDGALQTFEQGRALFWSKIRRFRQPLADLRAKYPDMAKEFESLSSRLEHLAIAKSSSMVGTRTSDSLNVLGDNTTLLPSSFKQSPTSRSATMVRQNRNSKLPTTNQDQSAAAFDQQIKEQRLLTERWNDMLSKIQSLPDFSSFLGPAPVNELKAAAKCGPVILLNHAELFIDALIILPDGEIFHIPLTDTAPELLGSLSSQMEKIRSRDTASSGLLDLRLKPKSKHPVPNDVLESLTMLRTLWAIVVEPVVKSLLRVGIKENSRIWWCPGGKLSQFPIHAAGPYNVGEKNLHDYFISSYTSTLSSLISARQSQSDGAHKSASVLAIGQSMSLPKVEEELIVMKNIFAEKAEILKNDKADPRAVLAALPNHPWAHFSCHGSRGTPQEPLSSYFELHNAQLSLLKILEMRLPKAELAFLAACHSAAGEPETPDEALSLAVTLQFCGFPRVIGTLWEMTDDDGPPLVKDFYEYILQNGIEDSATALNLAVKSLQHDIEGLILVDGQRLYILESEFTVLIAESWHFSRAGPNLKLIHISRTVPLPPTEVGSTR</sequence>
<dbReference type="OrthoDB" id="3261813at2759"/>
<feature type="region of interest" description="Disordered" evidence="3">
    <location>
        <begin position="963"/>
        <end position="996"/>
    </location>
</feature>
<proteinExistence type="inferred from homology"/>
<dbReference type="Gene3D" id="1.25.40.10">
    <property type="entry name" value="Tetratricopeptide repeat domain"/>
    <property type="match status" value="3"/>
</dbReference>